<feature type="domain" description="TnsA endonuclease N-terminal" evidence="1">
    <location>
        <begin position="22"/>
        <end position="97"/>
    </location>
</feature>
<name>A0AAP5IAP7_9CYAN</name>
<organism evidence="2 3">
    <name type="scientific">Aetokthonos hydrillicola Thurmond2011</name>
    <dbReference type="NCBI Taxonomy" id="2712845"/>
    <lineage>
        <taxon>Bacteria</taxon>
        <taxon>Bacillati</taxon>
        <taxon>Cyanobacteriota</taxon>
        <taxon>Cyanophyceae</taxon>
        <taxon>Nostocales</taxon>
        <taxon>Hapalosiphonaceae</taxon>
        <taxon>Aetokthonos</taxon>
    </lineage>
</organism>
<accession>A0AAP5IAP7</accession>
<protein>
    <submittedName>
        <fullName evidence="2">TnsA endonuclease N-terminal domain-containing protein</fullName>
    </submittedName>
</protein>
<gene>
    <name evidence="2" type="ORF">G7B40_024740</name>
</gene>
<keyword evidence="2" id="KW-0540">Nuclease</keyword>
<evidence type="ECO:0000313" key="3">
    <source>
        <dbReference type="Proteomes" id="UP000667802"/>
    </source>
</evidence>
<dbReference type="EMBL" id="JAALHA020000014">
    <property type="protein sequence ID" value="MDR9897749.1"/>
    <property type="molecule type" value="Genomic_DNA"/>
</dbReference>
<keyword evidence="3" id="KW-1185">Reference proteome</keyword>
<keyword evidence="2" id="KW-0378">Hydrolase</keyword>
<dbReference type="Pfam" id="PF08722">
    <property type="entry name" value="Tn7_TnsA-like_N"/>
    <property type="match status" value="1"/>
</dbReference>
<sequence>MNTTIWWESQIERDYIYLLEIDPSVITYKGQPFCVSYNDGGTQRTYTPDFWVQRLDRQQVVEVKPLSKVNSEENLIKFRHITVECQKLGMEFVVVTDTMTRIQPKLDNIKLLYKYARCPLELQLLLECQRYFVCTEPKPLKQVCLEMEPKGISKNHLFKLLYFGFLSTDLMQPINANSLIKLNDKQVNVAELILK</sequence>
<dbReference type="Proteomes" id="UP000667802">
    <property type="component" value="Unassembled WGS sequence"/>
</dbReference>
<evidence type="ECO:0000313" key="2">
    <source>
        <dbReference type="EMBL" id="MDR9897749.1"/>
    </source>
</evidence>
<dbReference type="RefSeq" id="WP_243903021.1">
    <property type="nucleotide sequence ID" value="NZ_JAALHA020000014.1"/>
</dbReference>
<dbReference type="Gene3D" id="3.40.91.30">
    <property type="match status" value="1"/>
</dbReference>
<proteinExistence type="predicted"/>
<comment type="caution">
    <text evidence="2">The sequence shown here is derived from an EMBL/GenBank/DDBJ whole genome shotgun (WGS) entry which is preliminary data.</text>
</comment>
<dbReference type="AlphaFoldDB" id="A0AAP5IAP7"/>
<evidence type="ECO:0000259" key="1">
    <source>
        <dbReference type="Pfam" id="PF08722"/>
    </source>
</evidence>
<dbReference type="InterPro" id="IPR014833">
    <property type="entry name" value="TnsA_N"/>
</dbReference>
<dbReference type="GO" id="GO:0004519">
    <property type="term" value="F:endonuclease activity"/>
    <property type="evidence" value="ECO:0007669"/>
    <property type="project" value="UniProtKB-KW"/>
</dbReference>
<keyword evidence="2" id="KW-0255">Endonuclease</keyword>
<reference evidence="3" key="1">
    <citation type="journal article" date="2021" name="Science">
        <title>Hunting the eagle killer: A cyanobacterial neurotoxin causes vacuolar myelinopathy.</title>
        <authorList>
            <person name="Breinlinger S."/>
            <person name="Phillips T.J."/>
            <person name="Haram B.N."/>
            <person name="Mares J."/>
            <person name="Martinez Yerena J.A."/>
            <person name="Hrouzek P."/>
            <person name="Sobotka R."/>
            <person name="Henderson W.M."/>
            <person name="Schmieder P."/>
            <person name="Williams S.M."/>
            <person name="Lauderdale J.D."/>
            <person name="Wilde H.D."/>
            <person name="Gerrin W."/>
            <person name="Kust A."/>
            <person name="Washington J.W."/>
            <person name="Wagner C."/>
            <person name="Geier B."/>
            <person name="Liebeke M."/>
            <person name="Enke H."/>
            <person name="Niedermeyer T.H.J."/>
            <person name="Wilde S.B."/>
        </authorList>
    </citation>
    <scope>NUCLEOTIDE SEQUENCE [LARGE SCALE GENOMIC DNA]</scope>
    <source>
        <strain evidence="3">Thurmond2011</strain>
    </source>
</reference>